<feature type="region of interest" description="Disordered" evidence="1">
    <location>
        <begin position="1"/>
        <end position="86"/>
    </location>
</feature>
<evidence type="ECO:0000313" key="2">
    <source>
        <dbReference type="EMBL" id="THV45736.1"/>
    </source>
</evidence>
<reference evidence="2 3" key="1">
    <citation type="submission" date="2017-12" db="EMBL/GenBank/DDBJ databases">
        <title>Comparative genomics of Botrytis spp.</title>
        <authorList>
            <person name="Valero-Jimenez C.A."/>
            <person name="Tapia P."/>
            <person name="Veloso J."/>
            <person name="Silva-Moreno E."/>
            <person name="Staats M."/>
            <person name="Valdes J.H."/>
            <person name="Van Kan J.A.L."/>
        </authorList>
    </citation>
    <scope>NUCLEOTIDE SEQUENCE [LARGE SCALE GENOMIC DNA]</scope>
    <source>
        <strain evidence="2 3">MUCL435</strain>
    </source>
</reference>
<feature type="compositionally biased region" description="Low complexity" evidence="1">
    <location>
        <begin position="59"/>
        <end position="68"/>
    </location>
</feature>
<feature type="compositionally biased region" description="Basic and acidic residues" evidence="1">
    <location>
        <begin position="188"/>
        <end position="209"/>
    </location>
</feature>
<feature type="region of interest" description="Disordered" evidence="1">
    <location>
        <begin position="961"/>
        <end position="980"/>
    </location>
</feature>
<protein>
    <submittedName>
        <fullName evidence="2">Uncharacterized protein</fullName>
    </submittedName>
</protein>
<feature type="compositionally biased region" description="Acidic residues" evidence="1">
    <location>
        <begin position="1042"/>
        <end position="1074"/>
    </location>
</feature>
<feature type="compositionally biased region" description="Basic and acidic residues" evidence="1">
    <location>
        <begin position="1002"/>
        <end position="1020"/>
    </location>
</feature>
<dbReference type="PANTHER" id="PTHR23216:SF1">
    <property type="entry name" value="NUCLEOLAR AND COILED-BODY PHOSPHOPROTEIN 1"/>
    <property type="match status" value="1"/>
</dbReference>
<feature type="region of interest" description="Disordered" evidence="1">
    <location>
        <begin position="417"/>
        <end position="573"/>
    </location>
</feature>
<feature type="compositionally biased region" description="Low complexity" evidence="1">
    <location>
        <begin position="465"/>
        <end position="483"/>
    </location>
</feature>
<dbReference type="OrthoDB" id="3559158at2759"/>
<feature type="region of interest" description="Disordered" evidence="1">
    <location>
        <begin position="120"/>
        <end position="328"/>
    </location>
</feature>
<organism evidence="2 3">
    <name type="scientific">Botrytis galanthina</name>
    <dbReference type="NCBI Taxonomy" id="278940"/>
    <lineage>
        <taxon>Eukaryota</taxon>
        <taxon>Fungi</taxon>
        <taxon>Dikarya</taxon>
        <taxon>Ascomycota</taxon>
        <taxon>Pezizomycotina</taxon>
        <taxon>Leotiomycetes</taxon>
        <taxon>Helotiales</taxon>
        <taxon>Sclerotiniaceae</taxon>
        <taxon>Botrytis</taxon>
    </lineage>
</organism>
<feature type="compositionally biased region" description="Basic and acidic residues" evidence="1">
    <location>
        <begin position="598"/>
        <end position="616"/>
    </location>
</feature>
<feature type="compositionally biased region" description="Polar residues" evidence="1">
    <location>
        <begin position="1"/>
        <end position="16"/>
    </location>
</feature>
<dbReference type="EMBL" id="PQXL01000454">
    <property type="protein sequence ID" value="THV45736.1"/>
    <property type="molecule type" value="Genomic_DNA"/>
</dbReference>
<proteinExistence type="predicted"/>
<comment type="caution">
    <text evidence="2">The sequence shown here is derived from an EMBL/GenBank/DDBJ whole genome shotgun (WGS) entry which is preliminary data.</text>
</comment>
<evidence type="ECO:0000313" key="3">
    <source>
        <dbReference type="Proteomes" id="UP000308671"/>
    </source>
</evidence>
<feature type="region of interest" description="Disordered" evidence="1">
    <location>
        <begin position="588"/>
        <end position="616"/>
    </location>
</feature>
<feature type="compositionally biased region" description="Basic and acidic residues" evidence="1">
    <location>
        <begin position="20"/>
        <end position="36"/>
    </location>
</feature>
<feature type="compositionally biased region" description="Basic and acidic residues" evidence="1">
    <location>
        <begin position="155"/>
        <end position="179"/>
    </location>
</feature>
<sequence>MPLQQSSNMTKQQKINSGIEKLKTARAEAAEKRVRDAASPPVKANSSNAATSLNQAPKSSTFSSISSIPRMKKRPGKSMTEVAEKKAAGEAVAAAKIKRKIAEKEDGEIDSDEEVIVYKGRMSNGNQDRKLAPVNKYSKTKASVPTSGHPPSSNKDQKTFGRNEIKNEAKNTTKFKPDIPKLPPRVQKSQDLKNSEEKEQSSAKRKYFDTDSSESEEEIAKPAKKPKTTKAGMNFENVSTKRKHTEEVETSGPVKKQKITETIKKPAAAPAKRAPIKETKVRNNPTKNLLGFGGSKSTKKPIAPKKSSMQPRAVSEAANENGEKSTENVLKSVSAQIKPKVVASQSNSAAPSTGNSSKLQFLPNISMEELFGEAPSVVAQSMESPQSASDNVSIDELFGEAPLAAAAQPVKIPQSAFDKAPVKKTKSDRRGLIPASKVEVTKSSASSRSMSTMASTKVAQSSRGKVAPVPHAKAAKPSASIHKPLPPSTSISDKAPSSHRGVTPASKDEFARRIPSSIPLPTSSSIGDVQPNRRRAVPPLHVELKKPSVSSKPLSTKTSTKEAGRSRSSSITQLTSVLRKVIQKGNKTDGVIPARRSPVVDKLKNTKDNEEDGYEAKKAEISEQPKLMAEINQSHPAGLNIEVEVVPATKINEDIISLDPKVGPSSQAQRPMSQFLGFPGLPAANSNKGSVLNDFFKFENAKETFKTITPNAELSATDAMELELEREIQIELQNSFHAEQLRTALEDLIVLRAENGESSDKDSSDEDSDEYSSEDESDEEKCEVPQKIPKPIVLYKGYNGVLQEEPFYARDRGYESDMSDADEDETEYYPPNYIQVAYERAHPYIENSVFNIPITRKPVSSKPAVPKSVLDELEAEMERCLEAQMAEDAAAEEESSSPVIPRSAFDNLEAEDDLSSAERHQEDYSEEIASALIESSVTSAKSSTDFEGDFYGVSFEFNDASGQESGLTEEDPFSLLDTSLTFSSAMEMPIEQFSTSEDEDSDYTKESSDRPEEETPRSESPEVSAGPYVGLDGCVGLPPLEDFPEISEDSDDCNECNETSDSDVEDSEMSESDESDIITIDDTTPEESDEDCDLGNLDKDEDAELYQKHRVPAELANVEVTMEPTELHLLKAKTSWELFDLQKWEQENEVEVYATFDRELLLRNLNVSRARIAKYMKVVKKYENRTVPKAEAIIEDDSSDDSGDDECSHPTNINIPQVEIIYVPDSLRVVDLDTEAESNAHPFGPIDW</sequence>
<keyword evidence="3" id="KW-1185">Reference proteome</keyword>
<dbReference type="GO" id="GO:0005730">
    <property type="term" value="C:nucleolus"/>
    <property type="evidence" value="ECO:0007669"/>
    <property type="project" value="InterPro"/>
</dbReference>
<dbReference type="AlphaFoldDB" id="A0A4V4HTJ3"/>
<feature type="region of interest" description="Disordered" evidence="1">
    <location>
        <begin position="755"/>
        <end position="785"/>
    </location>
</feature>
<dbReference type="Proteomes" id="UP000308671">
    <property type="component" value="Unassembled WGS sequence"/>
</dbReference>
<feature type="compositionally biased region" description="Polar residues" evidence="1">
    <location>
        <begin position="343"/>
        <end position="359"/>
    </location>
</feature>
<name>A0A4V4HTJ3_9HELO</name>
<feature type="compositionally biased region" description="Polar residues" evidence="1">
    <location>
        <begin position="44"/>
        <end position="58"/>
    </location>
</feature>
<feature type="compositionally biased region" description="Low complexity" evidence="1">
    <location>
        <begin position="514"/>
        <end position="526"/>
    </location>
</feature>
<feature type="region of interest" description="Disordered" evidence="1">
    <location>
        <begin position="340"/>
        <end position="360"/>
    </location>
</feature>
<dbReference type="PANTHER" id="PTHR23216">
    <property type="entry name" value="NUCLEOLAR AND COILED-BODY PHOSPHOPROTEIN 1"/>
    <property type="match status" value="1"/>
</dbReference>
<feature type="compositionally biased region" description="Acidic residues" evidence="1">
    <location>
        <begin position="763"/>
        <end position="781"/>
    </location>
</feature>
<accession>A0A4V4HTJ3</accession>
<feature type="region of interest" description="Disordered" evidence="1">
    <location>
        <begin position="986"/>
        <end position="1074"/>
    </location>
</feature>
<evidence type="ECO:0000256" key="1">
    <source>
        <dbReference type="SAM" id="MobiDB-lite"/>
    </source>
</evidence>
<dbReference type="InterPro" id="IPR039191">
    <property type="entry name" value="Nopp140-like"/>
</dbReference>
<feature type="region of interest" description="Disordered" evidence="1">
    <location>
        <begin position="884"/>
        <end position="928"/>
    </location>
</feature>
<feature type="compositionally biased region" description="Low complexity" evidence="1">
    <location>
        <begin position="443"/>
        <end position="456"/>
    </location>
</feature>
<gene>
    <name evidence="2" type="ORF">BGAL_0455g00020</name>
</gene>
<feature type="compositionally biased region" description="Polar residues" evidence="1">
    <location>
        <begin position="140"/>
        <end position="154"/>
    </location>
</feature>
<feature type="compositionally biased region" description="Low complexity" evidence="1">
    <location>
        <begin position="547"/>
        <end position="558"/>
    </location>
</feature>